<feature type="non-terminal residue" evidence="1">
    <location>
        <position position="170"/>
    </location>
</feature>
<gene>
    <name evidence="1" type="ORF">LSINAPIS_LOCUS1742</name>
</gene>
<organism evidence="1 2">
    <name type="scientific">Leptidea sinapis</name>
    <dbReference type="NCBI Taxonomy" id="189913"/>
    <lineage>
        <taxon>Eukaryota</taxon>
        <taxon>Metazoa</taxon>
        <taxon>Ecdysozoa</taxon>
        <taxon>Arthropoda</taxon>
        <taxon>Hexapoda</taxon>
        <taxon>Insecta</taxon>
        <taxon>Pterygota</taxon>
        <taxon>Neoptera</taxon>
        <taxon>Endopterygota</taxon>
        <taxon>Lepidoptera</taxon>
        <taxon>Glossata</taxon>
        <taxon>Ditrysia</taxon>
        <taxon>Papilionoidea</taxon>
        <taxon>Pieridae</taxon>
        <taxon>Dismorphiinae</taxon>
        <taxon>Leptidea</taxon>
    </lineage>
</organism>
<dbReference type="AlphaFoldDB" id="A0A5E4PSW1"/>
<sequence>MITESDAVKSENEGRTINQSQISQHTLVARGVNKSRRSFEVVNGGLIVYLDGEGVERVGMQVLQRGPEGGRGHRLQVVRRGQDNMTTQIPLKSDCDITNAVEIFNKCVKTAAWEATSTVHSDNDYIPTYPQIVVDLFCVSNVTSRFQRKDVIPTYIRVAVGHTQSGHRDS</sequence>
<dbReference type="EMBL" id="FZQP02000301">
    <property type="protein sequence ID" value="VVC88347.1"/>
    <property type="molecule type" value="Genomic_DNA"/>
</dbReference>
<name>A0A5E4PSW1_9NEOP</name>
<dbReference type="Proteomes" id="UP000324832">
    <property type="component" value="Unassembled WGS sequence"/>
</dbReference>
<accession>A0A5E4PSW1</accession>
<proteinExistence type="predicted"/>
<protein>
    <submittedName>
        <fullName evidence="1">Uncharacterized protein</fullName>
    </submittedName>
</protein>
<evidence type="ECO:0000313" key="1">
    <source>
        <dbReference type="EMBL" id="VVC88347.1"/>
    </source>
</evidence>
<reference evidence="1 2" key="1">
    <citation type="submission" date="2017-07" db="EMBL/GenBank/DDBJ databases">
        <authorList>
            <person name="Talla V."/>
            <person name="Backstrom N."/>
        </authorList>
    </citation>
    <scope>NUCLEOTIDE SEQUENCE [LARGE SCALE GENOMIC DNA]</scope>
</reference>
<keyword evidence="2" id="KW-1185">Reference proteome</keyword>
<evidence type="ECO:0000313" key="2">
    <source>
        <dbReference type="Proteomes" id="UP000324832"/>
    </source>
</evidence>